<evidence type="ECO:0000256" key="1">
    <source>
        <dbReference type="SAM" id="MobiDB-lite"/>
    </source>
</evidence>
<dbReference type="STRING" id="1631249.BQ8794_20043"/>
<proteinExistence type="predicted"/>
<gene>
    <name evidence="2" type="ORF">BQ8794_20043</name>
</gene>
<feature type="region of interest" description="Disordered" evidence="1">
    <location>
        <begin position="244"/>
        <end position="294"/>
    </location>
</feature>
<dbReference type="RefSeq" id="WP_077376735.1">
    <property type="nucleotide sequence ID" value="NZ_FTPD01000012.1"/>
</dbReference>
<organism evidence="2 3">
    <name type="scientific">Mesorhizobium prunaredense</name>
    <dbReference type="NCBI Taxonomy" id="1631249"/>
    <lineage>
        <taxon>Bacteria</taxon>
        <taxon>Pseudomonadati</taxon>
        <taxon>Pseudomonadota</taxon>
        <taxon>Alphaproteobacteria</taxon>
        <taxon>Hyphomicrobiales</taxon>
        <taxon>Phyllobacteriaceae</taxon>
        <taxon>Mesorhizobium</taxon>
    </lineage>
</organism>
<sequence>MSDKSAAELERDADIARAKVADTAESIRSKMTPGQLIDEFTGMFSGGEGSAMLGNLKSQVRDNPLPLTLIGAGLAWLMLGNGTSATNSAAAAYRKGLARDAFSDPRSDEDFSQGSEASGIGAMLADTAGSVASAASGAAEAAANAATGAKERMTNTAGQLGSSASDIAARTRQSAQDLFEREPLAIAAVGLALGTAIGMMLPHTATEDEQLGAYRDKIRDSAEEVFETGLEQAKQVAAETYETVKEEADRQGSGGDAETLAGKVGKVVESAAKRTEEAIRDRLPGSSDGSSTTS</sequence>
<evidence type="ECO:0000313" key="3">
    <source>
        <dbReference type="Proteomes" id="UP000188388"/>
    </source>
</evidence>
<protein>
    <recommendedName>
        <fullName evidence="4">Nutrient deprivation-induced protein</fullName>
    </recommendedName>
</protein>
<evidence type="ECO:0008006" key="4">
    <source>
        <dbReference type="Google" id="ProtNLM"/>
    </source>
</evidence>
<dbReference type="AlphaFoldDB" id="A0A1R3V540"/>
<name>A0A1R3V540_9HYPH</name>
<accession>A0A1R3V540</accession>
<dbReference type="EMBL" id="FTPD01000012">
    <property type="protein sequence ID" value="SIT54988.1"/>
    <property type="molecule type" value="Genomic_DNA"/>
</dbReference>
<dbReference type="Proteomes" id="UP000188388">
    <property type="component" value="Unassembled WGS sequence"/>
</dbReference>
<feature type="compositionally biased region" description="Basic and acidic residues" evidence="1">
    <location>
        <begin position="271"/>
        <end position="283"/>
    </location>
</feature>
<evidence type="ECO:0000313" key="2">
    <source>
        <dbReference type="EMBL" id="SIT54988.1"/>
    </source>
</evidence>
<keyword evidence="3" id="KW-1185">Reference proteome</keyword>
<reference evidence="3" key="1">
    <citation type="submission" date="2017-01" db="EMBL/GenBank/DDBJ databases">
        <authorList>
            <person name="Brunel B."/>
        </authorList>
    </citation>
    <scope>NUCLEOTIDE SEQUENCE [LARGE SCALE GENOMIC DNA]</scope>
</reference>